<dbReference type="PANTHER" id="PTHR13778">
    <property type="entry name" value="GLYCOSYLTRANSFERASE 8 DOMAIN-CONTAINING PROTEIN"/>
    <property type="match status" value="1"/>
</dbReference>
<keyword evidence="2" id="KW-0808">Transferase</keyword>
<dbReference type="Proteomes" id="UP000432015">
    <property type="component" value="Unassembled WGS sequence"/>
</dbReference>
<dbReference type="InterPro" id="IPR050748">
    <property type="entry name" value="Glycosyltrans_8_dom-fam"/>
</dbReference>
<evidence type="ECO:0008006" key="6">
    <source>
        <dbReference type="Google" id="ProtNLM"/>
    </source>
</evidence>
<sequence>MPRPRRWPAWGAFRYAPTPSSPEQLVLTSNRGRTLDIAFAYDGAYAPYVPAVIESVLEHHAAGEIDFWLLVTPDVTAELRRRLASQVGARGRLHFIEPEQKVDDLPISTVEEFSYVSTAAHMRILLPRLLPERIERVLYLDVDILCLGSLREVFEVDLRGDIAAAGQDAYVSCLSDMGGLPGLAEYENLRPDAPYFDSGVLLIDLPGWRNHDIESHSFEYARRHAARTRFPDQDALNYALYGKWLVLPKKWNHILGPRLDSPMGADITDARLIQQIGPDKLWDEHFPASPRKNLYELYARRAAAAADTASAPNPDVPA</sequence>
<dbReference type="Pfam" id="PF01501">
    <property type="entry name" value="Glyco_transf_8"/>
    <property type="match status" value="1"/>
</dbReference>
<dbReference type="AlphaFoldDB" id="A0A7K1KY65"/>
<reference evidence="4 5" key="1">
    <citation type="submission" date="2019-11" db="EMBL/GenBank/DDBJ databases">
        <authorList>
            <person name="Cao P."/>
        </authorList>
    </citation>
    <scope>NUCLEOTIDE SEQUENCE [LARGE SCALE GENOMIC DNA]</scope>
    <source>
        <strain evidence="4 5">NEAU-AAG5</strain>
    </source>
</reference>
<keyword evidence="3" id="KW-0479">Metal-binding</keyword>
<evidence type="ECO:0000256" key="2">
    <source>
        <dbReference type="ARBA" id="ARBA00022679"/>
    </source>
</evidence>
<dbReference type="PANTHER" id="PTHR13778:SF47">
    <property type="entry name" value="LIPOPOLYSACCHARIDE 1,3-GALACTOSYLTRANSFERASE"/>
    <property type="match status" value="1"/>
</dbReference>
<name>A0A7K1KY65_9ACTN</name>
<dbReference type="Gene3D" id="3.90.550.10">
    <property type="entry name" value="Spore Coat Polysaccharide Biosynthesis Protein SpsA, Chain A"/>
    <property type="match status" value="1"/>
</dbReference>
<keyword evidence="5" id="KW-1185">Reference proteome</keyword>
<comment type="caution">
    <text evidence="4">The sequence shown here is derived from an EMBL/GenBank/DDBJ whole genome shotgun (WGS) entry which is preliminary data.</text>
</comment>
<evidence type="ECO:0000313" key="5">
    <source>
        <dbReference type="Proteomes" id="UP000432015"/>
    </source>
</evidence>
<dbReference type="GO" id="GO:0046872">
    <property type="term" value="F:metal ion binding"/>
    <property type="evidence" value="ECO:0007669"/>
    <property type="project" value="UniProtKB-KW"/>
</dbReference>
<dbReference type="InterPro" id="IPR002495">
    <property type="entry name" value="Glyco_trans_8"/>
</dbReference>
<evidence type="ECO:0000256" key="3">
    <source>
        <dbReference type="ARBA" id="ARBA00022723"/>
    </source>
</evidence>
<dbReference type="GO" id="GO:0016757">
    <property type="term" value="F:glycosyltransferase activity"/>
    <property type="evidence" value="ECO:0007669"/>
    <property type="project" value="UniProtKB-KW"/>
</dbReference>
<proteinExistence type="predicted"/>
<protein>
    <recommendedName>
        <fullName evidence="6">Glycosyltransferase family 8 protein</fullName>
    </recommendedName>
</protein>
<evidence type="ECO:0000313" key="4">
    <source>
        <dbReference type="EMBL" id="MUN36896.1"/>
    </source>
</evidence>
<dbReference type="InterPro" id="IPR029044">
    <property type="entry name" value="Nucleotide-diphossugar_trans"/>
</dbReference>
<evidence type="ECO:0000256" key="1">
    <source>
        <dbReference type="ARBA" id="ARBA00022676"/>
    </source>
</evidence>
<accession>A0A7K1KY65</accession>
<keyword evidence="1" id="KW-0328">Glycosyltransferase</keyword>
<gene>
    <name evidence="4" type="ORF">GNZ18_09840</name>
</gene>
<dbReference type="CDD" id="cd04194">
    <property type="entry name" value="GT8_A4GalT_like"/>
    <property type="match status" value="1"/>
</dbReference>
<dbReference type="EMBL" id="WOFH01000003">
    <property type="protein sequence ID" value="MUN36896.1"/>
    <property type="molecule type" value="Genomic_DNA"/>
</dbReference>
<organism evidence="4 5">
    <name type="scientific">Actinomadura litoris</name>
    <dbReference type="NCBI Taxonomy" id="2678616"/>
    <lineage>
        <taxon>Bacteria</taxon>
        <taxon>Bacillati</taxon>
        <taxon>Actinomycetota</taxon>
        <taxon>Actinomycetes</taxon>
        <taxon>Streptosporangiales</taxon>
        <taxon>Thermomonosporaceae</taxon>
        <taxon>Actinomadura</taxon>
    </lineage>
</organism>
<dbReference type="SUPFAM" id="SSF53448">
    <property type="entry name" value="Nucleotide-diphospho-sugar transferases"/>
    <property type="match status" value="1"/>
</dbReference>